<dbReference type="Proteomes" id="UP000887579">
    <property type="component" value="Unplaced"/>
</dbReference>
<name>A0AC34FHF5_9BILA</name>
<accession>A0AC34FHF5</accession>
<evidence type="ECO:0000313" key="2">
    <source>
        <dbReference type="WBParaSite" id="ES5_v2.g16429.t1"/>
    </source>
</evidence>
<proteinExistence type="predicted"/>
<evidence type="ECO:0000313" key="1">
    <source>
        <dbReference type="Proteomes" id="UP000887579"/>
    </source>
</evidence>
<organism evidence="1 2">
    <name type="scientific">Panagrolaimus sp. ES5</name>
    <dbReference type="NCBI Taxonomy" id="591445"/>
    <lineage>
        <taxon>Eukaryota</taxon>
        <taxon>Metazoa</taxon>
        <taxon>Ecdysozoa</taxon>
        <taxon>Nematoda</taxon>
        <taxon>Chromadorea</taxon>
        <taxon>Rhabditida</taxon>
        <taxon>Tylenchina</taxon>
        <taxon>Panagrolaimomorpha</taxon>
        <taxon>Panagrolaimoidea</taxon>
        <taxon>Panagrolaimidae</taxon>
        <taxon>Panagrolaimus</taxon>
    </lineage>
</organism>
<reference evidence="2" key="1">
    <citation type="submission" date="2022-11" db="UniProtKB">
        <authorList>
            <consortium name="WormBaseParasite"/>
        </authorList>
    </citation>
    <scope>IDENTIFICATION</scope>
</reference>
<dbReference type="WBParaSite" id="ES5_v2.g16429.t1">
    <property type="protein sequence ID" value="ES5_v2.g16429.t1"/>
    <property type="gene ID" value="ES5_v2.g16429"/>
</dbReference>
<sequence>MTKNSGKSRIVAGIDLGTNNSCIAIYKLEKAEVLAGLDGSRITPSVVYVNETGEMSVGKSAKNYGHKKPERLFYDIKRFLATQAKGDFVKKFQKQWTFETKRDPETGYCNYVIEKKKYTPEEISAEVLKKLVTYAGEEEIDAVVLTVPAYFTSEQKEKILEAAKMAKLEVLQLICEPTAAAIAYGMEHAYINNEILFVFDMGGGTFDITIIKIQNSKDFTVIALGGDSHLGGRDFDGLIVDWMLKELEKQVGKVELTSRKKHKMTEMAKEAKEALSQAEDAVLQLSELDNNARDVTFKRTDFEKDANDLLEKVKQCIINTLKCRQLKQQEINHVLFVGGASKMPMIAKSLKERIFDSTTPYGTKTVVELATTEDNQIKCEIPLYEGISADIEKNDYIGSIIINDLKPRKKGEITINVQLQINNNGILTVAGEGTNCTVQYRTQIKQKK</sequence>
<protein>
    <submittedName>
        <fullName evidence="2">Heat shock protein 70</fullName>
    </submittedName>
</protein>